<dbReference type="OrthoDB" id="10000342at2759"/>
<feature type="transmembrane region" description="Helical" evidence="1">
    <location>
        <begin position="91"/>
        <end position="110"/>
    </location>
</feature>
<evidence type="ECO:0000313" key="3">
    <source>
        <dbReference type="EMBL" id="KAG9393128.1"/>
    </source>
</evidence>
<keyword evidence="4" id="KW-1185">Reference proteome</keyword>
<accession>A0A8J6E178</accession>
<proteinExistence type="predicted"/>
<feature type="domain" description="Fatty acid desaturase" evidence="2">
    <location>
        <begin position="66"/>
        <end position="322"/>
    </location>
</feature>
<keyword evidence="1" id="KW-0472">Membrane</keyword>
<name>A0A8J6E178_9EUKA</name>
<feature type="transmembrane region" description="Helical" evidence="1">
    <location>
        <begin position="184"/>
        <end position="205"/>
    </location>
</feature>
<dbReference type="Proteomes" id="UP000717585">
    <property type="component" value="Unassembled WGS sequence"/>
</dbReference>
<gene>
    <name evidence="3" type="ORF">J8273_3257</name>
</gene>
<evidence type="ECO:0000259" key="2">
    <source>
        <dbReference type="Pfam" id="PF00487"/>
    </source>
</evidence>
<comment type="caution">
    <text evidence="3">The sequence shown here is derived from an EMBL/GenBank/DDBJ whole genome shotgun (WGS) entry which is preliminary data.</text>
</comment>
<evidence type="ECO:0000256" key="1">
    <source>
        <dbReference type="SAM" id="Phobius"/>
    </source>
</evidence>
<keyword evidence="1" id="KW-0812">Transmembrane</keyword>
<dbReference type="InterPro" id="IPR005804">
    <property type="entry name" value="FA_desaturase_dom"/>
</dbReference>
<sequence length="343" mass="38751">MVRSKSIEERKAVQNVMATIRNAEKVLREQHPILNHQNAIAASILIFSMLGMVATGIGYYLGFLPALAVIPINCFLASLTHELEHDLIHKMYFKTSKALYAVMMMGVWIARPNTVNPWMRRDLHLHHHSTSGTPSDVEERILGNGMSWFTPLRALCTLDPTISAVVQTLSFRRIKGNKFTTGRLFVSGAPFLMLHDVVVYGWVLLTVLKATQGLPEALAQTYAVMSFLMVTWLGPNIMRHTILSFVSSNIHYYANEKSGEAIDSRVKQCQVLDTPLVWPLHLFCAAFGQTHGIHHYVPKQAWWVRTMIRKEATTAMIEAGVRHNDLGTFFRANRWPGSAKKEE</sequence>
<dbReference type="AlphaFoldDB" id="A0A8J6E178"/>
<dbReference type="Pfam" id="PF00487">
    <property type="entry name" value="FA_desaturase"/>
    <property type="match status" value="1"/>
</dbReference>
<organism evidence="3 4">
    <name type="scientific">Carpediemonas membranifera</name>
    <dbReference type="NCBI Taxonomy" id="201153"/>
    <lineage>
        <taxon>Eukaryota</taxon>
        <taxon>Metamonada</taxon>
        <taxon>Carpediemonas-like organisms</taxon>
        <taxon>Carpediemonas</taxon>
    </lineage>
</organism>
<dbReference type="EMBL" id="JAHDYR010000025">
    <property type="protein sequence ID" value="KAG9393128.1"/>
    <property type="molecule type" value="Genomic_DNA"/>
</dbReference>
<dbReference type="GO" id="GO:0006629">
    <property type="term" value="P:lipid metabolic process"/>
    <property type="evidence" value="ECO:0007669"/>
    <property type="project" value="InterPro"/>
</dbReference>
<evidence type="ECO:0000313" key="4">
    <source>
        <dbReference type="Proteomes" id="UP000717585"/>
    </source>
</evidence>
<keyword evidence="1" id="KW-1133">Transmembrane helix</keyword>
<protein>
    <submittedName>
        <fullName evidence="3">Fatty acid desaturase</fullName>
    </submittedName>
</protein>
<feature type="transmembrane region" description="Helical" evidence="1">
    <location>
        <begin position="217"/>
        <end position="234"/>
    </location>
</feature>
<reference evidence="3" key="1">
    <citation type="submission" date="2021-05" db="EMBL/GenBank/DDBJ databases">
        <title>A free-living protist that lacks canonical eukaryotic 1 DNA replication and segregation systems.</title>
        <authorList>
            <person name="Salas-Leiva D.E."/>
            <person name="Tromer E.C."/>
            <person name="Curtis B.A."/>
            <person name="Jerlstrom-Hultqvist J."/>
            <person name="Kolisko M."/>
            <person name="Yi Z."/>
            <person name="Salas-Leiva J.S."/>
            <person name="Gallot-Lavallee L."/>
            <person name="Kops G.J.P.L."/>
            <person name="Archibald J.M."/>
            <person name="Simpson A.G.B."/>
            <person name="Roger A.J."/>
        </authorList>
    </citation>
    <scope>NUCLEOTIDE SEQUENCE</scope>
    <source>
        <strain evidence="3">BICM</strain>
    </source>
</reference>
<feature type="transmembrane region" description="Helical" evidence="1">
    <location>
        <begin position="33"/>
        <end position="53"/>
    </location>
</feature>